<dbReference type="PANTHER" id="PTHR24006">
    <property type="entry name" value="UBIQUITIN CARBOXYL-TERMINAL HYDROLASE"/>
    <property type="match status" value="1"/>
</dbReference>
<dbReference type="Pfam" id="PF12436">
    <property type="entry name" value="USP7_ICP0_bdg"/>
    <property type="match status" value="1"/>
</dbReference>
<feature type="domain" description="USP" evidence="12">
    <location>
        <begin position="263"/>
        <end position="591"/>
    </location>
</feature>
<gene>
    <name evidence="13" type="ORF">O0I10_004349</name>
</gene>
<comment type="subcellular location">
    <subcellularLocation>
        <location evidence="2">Nucleus</location>
    </subcellularLocation>
</comment>
<dbReference type="InterPro" id="IPR038765">
    <property type="entry name" value="Papain-like_cys_pep_sf"/>
</dbReference>
<dbReference type="GO" id="GO:0005634">
    <property type="term" value="C:nucleus"/>
    <property type="evidence" value="ECO:0007669"/>
    <property type="project" value="UniProtKB-SubCell"/>
</dbReference>
<dbReference type="Gene3D" id="3.10.20.90">
    <property type="entry name" value="Phosphatidylinositol 3-kinase Catalytic Subunit, Chain A, domain 1"/>
    <property type="match status" value="2"/>
</dbReference>
<comment type="similarity">
    <text evidence="3">Belongs to the peptidase C19 family.</text>
</comment>
<name>A0AAD7V8Y2_9FUNG</name>
<dbReference type="EC" id="3.4.19.12" evidence="4"/>
<dbReference type="GO" id="GO:0005829">
    <property type="term" value="C:cytosol"/>
    <property type="evidence" value="ECO:0007669"/>
    <property type="project" value="TreeGrafter"/>
</dbReference>
<dbReference type="PROSITE" id="PS00972">
    <property type="entry name" value="USP_1"/>
    <property type="match status" value="1"/>
</dbReference>
<keyword evidence="5" id="KW-0645">Protease</keyword>
<dbReference type="SUPFAM" id="SSF54001">
    <property type="entry name" value="Cysteine proteinases"/>
    <property type="match status" value="1"/>
</dbReference>
<dbReference type="PROSITE" id="PS50144">
    <property type="entry name" value="MATH"/>
    <property type="match status" value="1"/>
</dbReference>
<comment type="caution">
    <text evidence="13">The sequence shown here is derived from an EMBL/GenBank/DDBJ whole genome shotgun (WGS) entry which is preliminary data.</text>
</comment>
<evidence type="ECO:0000256" key="8">
    <source>
        <dbReference type="ARBA" id="ARBA00022807"/>
    </source>
</evidence>
<evidence type="ECO:0000259" key="12">
    <source>
        <dbReference type="PROSITE" id="PS50235"/>
    </source>
</evidence>
<evidence type="ECO:0000256" key="5">
    <source>
        <dbReference type="ARBA" id="ARBA00022670"/>
    </source>
</evidence>
<dbReference type="Gene3D" id="3.90.70.10">
    <property type="entry name" value="Cysteine proteinases"/>
    <property type="match status" value="1"/>
</dbReference>
<feature type="domain" description="MATH" evidence="11">
    <location>
        <begin position="105"/>
        <end position="237"/>
    </location>
</feature>
<evidence type="ECO:0000256" key="4">
    <source>
        <dbReference type="ARBA" id="ARBA00012759"/>
    </source>
</evidence>
<dbReference type="InterPro" id="IPR001394">
    <property type="entry name" value="Peptidase_C19_UCH"/>
</dbReference>
<dbReference type="EMBL" id="JARTCD010000016">
    <property type="protein sequence ID" value="KAJ8659756.1"/>
    <property type="molecule type" value="Genomic_DNA"/>
</dbReference>
<comment type="catalytic activity">
    <reaction evidence="1">
        <text>Thiol-dependent hydrolysis of ester, thioester, amide, peptide and isopeptide bonds formed by the C-terminal Gly of ubiquitin (a 76-residue protein attached to proteins as an intracellular targeting signal).</text>
        <dbReference type="EC" id="3.4.19.12"/>
    </reaction>
</comment>
<sequence>MTVHETRATPSPPSTAPSPNDTTGSNASDASEMGPDNGSRKTNGETQGNAPPPPVQQPNDNTTRPTSVSDSESVKTRDAKFNIMDSNNTINHLLPEISDLETEEIKVFHWHIEDWRALEPRCHGPEFTVGGFPWRILLFPRGNNQRESVSIYLEVADPASHGLPDDWHVCAQFSLVLSNPDDPTNFYANHATHRFSADEIDWGFTRFYELKAMARNNATTGKGPFLVNNSVMISVFVRVVKDETGVLWHTFANYDSRKETGYVGIKNQGATCYMNSLLQSLYCTNSFRKAVYQIPTDSDKPTESVSLALQRCFYNLQYSDLPIGTTELTKSFGWDSLEAFRQHDVQEFNRVLQDRLEEKMKGTPADGAISKLFVGKMKSYIKCINVDYESSRVEDYYDIQLNVKGCKDLHASFDDYIMVETLEGENKYMAEGHGLQDAKKGVIFDSFPPVLHLQLKRFEYDFMRDTMVKINDRHEFPEEINLDAYCSEDALNEGSERDPNDYVLHGVLVHSGDLHGGHYFALIKPDKDGKWYRFDDDRVTPVTKKEVFEENFGDDPVGTNGSPPFLNGMRNNSARLMKRFTNAYMLVYIRKSQLDNVLGPVVDDDIPLHLKRRVSEERAILERRRKDREEMHLHVKVAVITDSSFANRQEFDLAVFDDKNLETTPGVSIFKVAKNDKVSNLKQAIIDHYRLQNEKFRLWTIVHRTNKTVRVDQPVTPADEKSSVERLRNLSCVASHAAGFAKLYLEIADSNTNKLVNLKNDSIMFFLKYFDIHQQKIIGKGRMYVRGGDKVGDIIPKLRERADLPKDANLVLYEEVKPTMLDHMNVKETFTQAEIQHGDIVCFQLAPTDMEWKDLHARGQYATVREYFSAVYNRVIVKFQPKSPEKEGSQEVSLTLDRRTNYNGVARELGKALGADPLKILFITANPITKQPKDPLPYTPRMALENMASSIPTAAEYAHAISLESIPQPVIYYDILDVNLADLESKKSIEVNVLYPSLRDEVAVSVFVPRAGVAEDIIKALCSKGKLDSKDSEHVRVYEAVDGKITTIFSRDQPIGNPGEKMGSVLYVEQIPQEELEMNIEVDRLVQVVNYHKEPTRFHGVPFLFVVKKDESFSDTKKRLQQRLGVGDKQWQKVKCTIVKTSNPTIDPEAVPIEQDDCCLLKPGMLGVEDYIGLDRADKSTRTSRFGGMFERGIFIRG</sequence>
<evidence type="ECO:0000256" key="2">
    <source>
        <dbReference type="ARBA" id="ARBA00004123"/>
    </source>
</evidence>
<feature type="compositionally biased region" description="Polar residues" evidence="10">
    <location>
        <begin position="20"/>
        <end position="29"/>
    </location>
</feature>
<dbReference type="GO" id="GO:0004843">
    <property type="term" value="F:cysteine-type deubiquitinase activity"/>
    <property type="evidence" value="ECO:0007669"/>
    <property type="project" value="UniProtKB-EC"/>
</dbReference>
<feature type="compositionally biased region" description="Polar residues" evidence="10">
    <location>
        <begin position="57"/>
        <end position="71"/>
    </location>
</feature>
<accession>A0AAD7V8Y2</accession>
<dbReference type="InterPro" id="IPR028889">
    <property type="entry name" value="USP"/>
</dbReference>
<dbReference type="RefSeq" id="XP_058344669.1">
    <property type="nucleotide sequence ID" value="XM_058484408.1"/>
</dbReference>
<evidence type="ECO:0000259" key="11">
    <source>
        <dbReference type="PROSITE" id="PS50144"/>
    </source>
</evidence>
<dbReference type="GO" id="GO:0016579">
    <property type="term" value="P:protein deubiquitination"/>
    <property type="evidence" value="ECO:0007669"/>
    <property type="project" value="InterPro"/>
</dbReference>
<evidence type="ECO:0000313" key="13">
    <source>
        <dbReference type="EMBL" id="KAJ8659756.1"/>
    </source>
</evidence>
<keyword evidence="6" id="KW-0833">Ubl conjugation pathway</keyword>
<dbReference type="CDD" id="cd02659">
    <property type="entry name" value="peptidase_C19C"/>
    <property type="match status" value="1"/>
</dbReference>
<feature type="region of interest" description="Disordered" evidence="10">
    <location>
        <begin position="1"/>
        <end position="76"/>
    </location>
</feature>
<reference evidence="13 14" key="1">
    <citation type="submission" date="2023-03" db="EMBL/GenBank/DDBJ databases">
        <title>Genome sequence of Lichtheimia ornata CBS 291.66.</title>
        <authorList>
            <person name="Mohabir J.T."/>
            <person name="Shea T.P."/>
            <person name="Kurbessoian T."/>
            <person name="Berby B."/>
            <person name="Fontaine J."/>
            <person name="Livny J."/>
            <person name="Gnirke A."/>
            <person name="Stajich J.E."/>
            <person name="Cuomo C.A."/>
        </authorList>
    </citation>
    <scope>NUCLEOTIDE SEQUENCE [LARGE SCALE GENOMIC DNA]</scope>
    <source>
        <strain evidence="13">CBS 291.66</strain>
    </source>
</reference>
<dbReference type="GeneID" id="83211762"/>
<dbReference type="GO" id="GO:0006508">
    <property type="term" value="P:proteolysis"/>
    <property type="evidence" value="ECO:0007669"/>
    <property type="project" value="UniProtKB-KW"/>
</dbReference>
<dbReference type="PANTHER" id="PTHR24006:SF644">
    <property type="entry name" value="UBIQUITIN CARBOXYL-TERMINAL HYDROLASE 7"/>
    <property type="match status" value="1"/>
</dbReference>
<dbReference type="Pfam" id="PF00443">
    <property type="entry name" value="UCH"/>
    <property type="match status" value="1"/>
</dbReference>
<keyword evidence="9" id="KW-0539">Nucleus</keyword>
<dbReference type="InterPro" id="IPR002083">
    <property type="entry name" value="MATH/TRAF_dom"/>
</dbReference>
<keyword evidence="8" id="KW-0788">Thiol protease</keyword>
<dbReference type="GO" id="GO:0140492">
    <property type="term" value="F:metal-dependent deubiquitinase activity"/>
    <property type="evidence" value="ECO:0007669"/>
    <property type="project" value="UniProtKB-ARBA"/>
</dbReference>
<protein>
    <recommendedName>
        <fullName evidence="4">ubiquitinyl hydrolase 1</fullName>
        <ecNumber evidence="4">3.4.19.12</ecNumber>
    </recommendedName>
</protein>
<proteinExistence type="inferred from homology"/>
<keyword evidence="14" id="KW-1185">Reference proteome</keyword>
<dbReference type="InterPro" id="IPR008974">
    <property type="entry name" value="TRAF-like"/>
</dbReference>
<dbReference type="PROSITE" id="PS50235">
    <property type="entry name" value="USP_3"/>
    <property type="match status" value="1"/>
</dbReference>
<dbReference type="GO" id="GO:0031647">
    <property type="term" value="P:regulation of protein stability"/>
    <property type="evidence" value="ECO:0007669"/>
    <property type="project" value="TreeGrafter"/>
</dbReference>
<evidence type="ECO:0000256" key="7">
    <source>
        <dbReference type="ARBA" id="ARBA00022801"/>
    </source>
</evidence>
<evidence type="ECO:0000256" key="1">
    <source>
        <dbReference type="ARBA" id="ARBA00000707"/>
    </source>
</evidence>
<evidence type="ECO:0000256" key="6">
    <source>
        <dbReference type="ARBA" id="ARBA00022786"/>
    </source>
</evidence>
<dbReference type="Pfam" id="PF22486">
    <property type="entry name" value="MATH_2"/>
    <property type="match status" value="1"/>
</dbReference>
<dbReference type="InterPro" id="IPR024729">
    <property type="entry name" value="USP7_ICP0-binding_dom"/>
</dbReference>
<dbReference type="Proteomes" id="UP001234581">
    <property type="component" value="Unassembled WGS sequence"/>
</dbReference>
<keyword evidence="7" id="KW-0378">Hydrolase</keyword>
<evidence type="ECO:0000313" key="14">
    <source>
        <dbReference type="Proteomes" id="UP001234581"/>
    </source>
</evidence>
<organism evidence="13 14">
    <name type="scientific">Lichtheimia ornata</name>
    <dbReference type="NCBI Taxonomy" id="688661"/>
    <lineage>
        <taxon>Eukaryota</taxon>
        <taxon>Fungi</taxon>
        <taxon>Fungi incertae sedis</taxon>
        <taxon>Mucoromycota</taxon>
        <taxon>Mucoromycotina</taxon>
        <taxon>Mucoromycetes</taxon>
        <taxon>Mucorales</taxon>
        <taxon>Lichtheimiaceae</taxon>
        <taxon>Lichtheimia</taxon>
    </lineage>
</organism>
<dbReference type="AlphaFoldDB" id="A0AAD7V8Y2"/>
<dbReference type="SMART" id="SM00061">
    <property type="entry name" value="MATH"/>
    <property type="match status" value="1"/>
</dbReference>
<dbReference type="InterPro" id="IPR029346">
    <property type="entry name" value="USP_C"/>
</dbReference>
<dbReference type="InterPro" id="IPR050164">
    <property type="entry name" value="Peptidase_C19"/>
</dbReference>
<evidence type="ECO:0000256" key="10">
    <source>
        <dbReference type="SAM" id="MobiDB-lite"/>
    </source>
</evidence>
<dbReference type="InterPro" id="IPR018200">
    <property type="entry name" value="USP_CS"/>
</dbReference>
<dbReference type="FunFam" id="3.90.70.10:FF:000005">
    <property type="entry name" value="Ubiquitin carboxyl-terminal hydrolase 7"/>
    <property type="match status" value="1"/>
</dbReference>
<dbReference type="PROSITE" id="PS00973">
    <property type="entry name" value="USP_2"/>
    <property type="match status" value="1"/>
</dbReference>
<dbReference type="Pfam" id="PF14533">
    <property type="entry name" value="USP7_C2"/>
    <property type="match status" value="1"/>
</dbReference>
<dbReference type="SUPFAM" id="SSF49599">
    <property type="entry name" value="TRAF domain-like"/>
    <property type="match status" value="1"/>
</dbReference>
<evidence type="ECO:0000256" key="9">
    <source>
        <dbReference type="ARBA" id="ARBA00023242"/>
    </source>
</evidence>
<evidence type="ECO:0000256" key="3">
    <source>
        <dbReference type="ARBA" id="ARBA00009085"/>
    </source>
</evidence>
<dbReference type="Gene3D" id="2.60.210.10">
    <property type="entry name" value="Apoptosis, Tumor Necrosis Factor Receptor Associated Protein 2, Chain A"/>
    <property type="match status" value="1"/>
</dbReference>